<dbReference type="GO" id="GO:0005525">
    <property type="term" value="F:GTP binding"/>
    <property type="evidence" value="ECO:0007669"/>
    <property type="project" value="InterPro"/>
</dbReference>
<dbReference type="InterPro" id="IPR006073">
    <property type="entry name" value="GTP-bd"/>
</dbReference>
<feature type="compositionally biased region" description="Polar residues" evidence="1">
    <location>
        <begin position="146"/>
        <end position="160"/>
    </location>
</feature>
<keyword evidence="3" id="KW-1185">Reference proteome</keyword>
<organism evidence="3 4">
    <name type="scientific">Frankliniella occidentalis</name>
    <name type="common">Western flower thrips</name>
    <name type="synonym">Euthrips occidentalis</name>
    <dbReference type="NCBI Taxonomy" id="133901"/>
    <lineage>
        <taxon>Eukaryota</taxon>
        <taxon>Metazoa</taxon>
        <taxon>Ecdysozoa</taxon>
        <taxon>Arthropoda</taxon>
        <taxon>Hexapoda</taxon>
        <taxon>Insecta</taxon>
        <taxon>Pterygota</taxon>
        <taxon>Neoptera</taxon>
        <taxon>Paraneoptera</taxon>
        <taxon>Thysanoptera</taxon>
        <taxon>Terebrantia</taxon>
        <taxon>Thripoidea</taxon>
        <taxon>Thripidae</taxon>
        <taxon>Frankliniella</taxon>
    </lineage>
</organism>
<accession>A0A6J1SQ77</accession>
<protein>
    <submittedName>
        <fullName evidence="4">Nitric oxide-associated protein 1</fullName>
    </submittedName>
</protein>
<feature type="domain" description="G" evidence="2">
    <location>
        <begin position="385"/>
        <end position="434"/>
    </location>
</feature>
<dbReference type="CDD" id="cd01855">
    <property type="entry name" value="YqeH"/>
    <property type="match status" value="1"/>
</dbReference>
<dbReference type="OrthoDB" id="1696305at2759"/>
<feature type="region of interest" description="Disordered" evidence="1">
    <location>
        <begin position="146"/>
        <end position="175"/>
    </location>
</feature>
<evidence type="ECO:0000313" key="3">
    <source>
        <dbReference type="Proteomes" id="UP000504606"/>
    </source>
</evidence>
<dbReference type="InterPro" id="IPR052807">
    <property type="entry name" value="Mito_transl_resp_regulator"/>
</dbReference>
<dbReference type="Proteomes" id="UP000504606">
    <property type="component" value="Unplaced"/>
</dbReference>
<dbReference type="PANTHER" id="PTHR46406:SF1">
    <property type="entry name" value="NITRIC OXIDE-ASSOCIATED PROTEIN 1"/>
    <property type="match status" value="1"/>
</dbReference>
<evidence type="ECO:0000256" key="1">
    <source>
        <dbReference type="SAM" id="MobiDB-lite"/>
    </source>
</evidence>
<proteinExistence type="predicted"/>
<dbReference type="GeneID" id="113209574"/>
<dbReference type="AlphaFoldDB" id="A0A6J1SQ77"/>
<dbReference type="InterPro" id="IPR027417">
    <property type="entry name" value="P-loop_NTPase"/>
</dbReference>
<sequence>MYYNSKFLYGVGRSYAKSLLLRKINQIDTASRCYLSKNTLCLSSLNESVDSDVKADIARVDADLKKRIFNTFLWENDPTLPFVVRKSIENRKKREYFEKMLAGEGRTSRPLTLKLLDDPVQKIENETEKPVIADEMEPQYPYSIENSLSDNQLANSSINDNSRKRPNRRRQELERKKKRVSLWMSDYEFYDEKSLDGRNSYFGTSDPNEPVSKIPCGGCGALLHCQDHSIPGYLPKELFGKRKVTDLKSMICQRCHFLKKFNIALDVNVTPEDYPKIISRIKNERAIAVLLVDLLDFPCSIWPEIMGIIGEKRPVIVVGNKVDLIPGDHDGYLKHIKNTLQAYVEKMGIAKANIKHVALISAQTGFGVEDLITQMHQLWEYKSDVYLIGCTNVGKSSLFNQLLQSDFCKTLAIDVVQRATTSIWPGTTLNLLKFPILRPEGWRLAERKKRLSSEASLQKQERSLQKEQLKRNRMYNLPSLIQHVGRTFIKHDLENRALPLDVRKAQYNENSKDFVAGRWCFDTPGVMHPDQILNILTTEELQKTLPKTPIVPRFFILKPGRSVFLAGLGRIDLLSATNDNSARIVVFSSSALPVSIVQTHEAEDVYTKFLGSELMAVPCGGSKRLADWPGLQASDELINIKGSGWKESCADIVLSSAGWVSISAAEYMEMCFKVWTPYARGIHLRQPSLLPFAINFRGKRIDHTPTYHNKRADGSSVTELVEEVL</sequence>
<dbReference type="SUPFAM" id="SSF52540">
    <property type="entry name" value="P-loop containing nucleoside triphosphate hydrolases"/>
    <property type="match status" value="1"/>
</dbReference>
<reference evidence="4" key="1">
    <citation type="submission" date="2025-08" db="UniProtKB">
        <authorList>
            <consortium name="RefSeq"/>
        </authorList>
    </citation>
    <scope>IDENTIFICATION</scope>
    <source>
        <tissue evidence="4">Whole organism</tissue>
    </source>
</reference>
<dbReference type="PANTHER" id="PTHR46406">
    <property type="entry name" value="NITRIC OXIDE-ASSOCIATED PROTEIN 1"/>
    <property type="match status" value="1"/>
</dbReference>
<dbReference type="Gene3D" id="3.40.50.300">
    <property type="entry name" value="P-loop containing nucleotide triphosphate hydrolases"/>
    <property type="match status" value="1"/>
</dbReference>
<name>A0A6J1SQ77_FRAOC</name>
<evidence type="ECO:0000313" key="4">
    <source>
        <dbReference type="RefSeq" id="XP_026282958.1"/>
    </source>
</evidence>
<dbReference type="KEGG" id="foc:113209574"/>
<evidence type="ECO:0000259" key="2">
    <source>
        <dbReference type="Pfam" id="PF01926"/>
    </source>
</evidence>
<gene>
    <name evidence="4" type="primary">LOC113209574</name>
</gene>
<dbReference type="Pfam" id="PF01926">
    <property type="entry name" value="MMR_HSR1"/>
    <property type="match status" value="1"/>
</dbReference>
<dbReference type="RefSeq" id="XP_026282958.1">
    <property type="nucleotide sequence ID" value="XM_026427173.2"/>
</dbReference>